<protein>
    <submittedName>
        <fullName evidence="2">Cupin domain-containing protein</fullName>
    </submittedName>
</protein>
<feature type="domain" description="ChrR-like cupin" evidence="1">
    <location>
        <begin position="14"/>
        <end position="106"/>
    </location>
</feature>
<comment type="caution">
    <text evidence="2">The sequence shown here is derived from an EMBL/GenBank/DDBJ whole genome shotgun (WGS) entry which is preliminary data.</text>
</comment>
<evidence type="ECO:0000259" key="1">
    <source>
        <dbReference type="Pfam" id="PF12973"/>
    </source>
</evidence>
<evidence type="ECO:0000313" key="2">
    <source>
        <dbReference type="EMBL" id="MFC0590673.1"/>
    </source>
</evidence>
<dbReference type="Proteomes" id="UP001589943">
    <property type="component" value="Unassembled WGS sequence"/>
</dbReference>
<organism evidence="2 3">
    <name type="scientific">Novosphingobium aquiterrae</name>
    <dbReference type="NCBI Taxonomy" id="624388"/>
    <lineage>
        <taxon>Bacteria</taxon>
        <taxon>Pseudomonadati</taxon>
        <taxon>Pseudomonadota</taxon>
        <taxon>Alphaproteobacteria</taxon>
        <taxon>Sphingomonadales</taxon>
        <taxon>Sphingomonadaceae</taxon>
        <taxon>Novosphingobium</taxon>
    </lineage>
</organism>
<sequence>MSLGNPLPAAGSQKIRAADWLAGERPGETVRALIDDPAGYRTMLMQIAPGPLGMMHAHDTIEQIYVLEGDFFDDEASYGPGDFVVRMPGTQHRAGSRNGCTMMVIYAPQVGAAA</sequence>
<dbReference type="SUPFAM" id="SSF51182">
    <property type="entry name" value="RmlC-like cupins"/>
    <property type="match status" value="1"/>
</dbReference>
<dbReference type="RefSeq" id="WP_379482123.1">
    <property type="nucleotide sequence ID" value="NZ_JBHLTL010000011.1"/>
</dbReference>
<dbReference type="EMBL" id="JBHLTL010000011">
    <property type="protein sequence ID" value="MFC0590673.1"/>
    <property type="molecule type" value="Genomic_DNA"/>
</dbReference>
<proteinExistence type="predicted"/>
<name>A0ABV6PLG2_9SPHN</name>
<dbReference type="InterPro" id="IPR025979">
    <property type="entry name" value="ChrR-like_cupin_dom"/>
</dbReference>
<gene>
    <name evidence="2" type="ORF">ACFFF7_14770</name>
</gene>
<dbReference type="Pfam" id="PF12973">
    <property type="entry name" value="Cupin_7"/>
    <property type="match status" value="1"/>
</dbReference>
<dbReference type="Gene3D" id="2.60.120.10">
    <property type="entry name" value="Jelly Rolls"/>
    <property type="match status" value="1"/>
</dbReference>
<keyword evidence="3" id="KW-1185">Reference proteome</keyword>
<reference evidence="2 3" key="1">
    <citation type="submission" date="2024-09" db="EMBL/GenBank/DDBJ databases">
        <authorList>
            <person name="Sun Q."/>
            <person name="Mori K."/>
        </authorList>
    </citation>
    <scope>NUCLEOTIDE SEQUENCE [LARGE SCALE GENOMIC DNA]</scope>
    <source>
        <strain evidence="2 3">NCAIM B.02537</strain>
    </source>
</reference>
<dbReference type="InterPro" id="IPR011051">
    <property type="entry name" value="RmlC_Cupin_sf"/>
</dbReference>
<evidence type="ECO:0000313" key="3">
    <source>
        <dbReference type="Proteomes" id="UP001589943"/>
    </source>
</evidence>
<accession>A0ABV6PLG2</accession>
<dbReference type="InterPro" id="IPR014710">
    <property type="entry name" value="RmlC-like_jellyroll"/>
</dbReference>